<feature type="domain" description="Capsule synthesis protein CapA" evidence="2">
    <location>
        <begin position="2"/>
        <end position="246"/>
    </location>
</feature>
<sequence>MRIALLGDVMLGRLVNEQLRVADPAYPWGDTLPVLRQADIRFANLECVLANGGTPEVGKVFHFRSDVKNVESLRSAAIDVVSLANNHVLDFGVDALRETLPALDRHGILRAGAGMDAEAARRPAVRRVGPTAVGFIAFTDNEPGWEATARSPGIHYVPVDPGDQRVTDLLELVRRTKVRVQLLIVSAHWGPNWGAAVPTAHQSLARALIDAGADVVFGHSAHIFRGVEIYGDRPIIYSAGDFVDDYAVDPTERNDQSFIFLLETLGGAPRKLRLHPTTITEFQTRLARRSARNIAERMQRLSQQLGTRSVWIEGENVLEIPIGSIREGSTDASSVV</sequence>
<dbReference type="PANTHER" id="PTHR33393">
    <property type="entry name" value="POLYGLUTAMINE SYNTHESIS ACCESSORY PROTEIN RV0574C-RELATED"/>
    <property type="match status" value="1"/>
</dbReference>
<keyword evidence="4" id="KW-1185">Reference proteome</keyword>
<dbReference type="AlphaFoldDB" id="A0A939HIF4"/>
<comment type="caution">
    <text evidence="3">The sequence shown here is derived from an EMBL/GenBank/DDBJ whole genome shotgun (WGS) entry which is preliminary data.</text>
</comment>
<reference evidence="3" key="1">
    <citation type="submission" date="2021-03" db="EMBL/GenBank/DDBJ databases">
        <title>A new species, PO-11, isolated from a karst cave deposit.</title>
        <authorList>
            <person name="Zhaoxiaoyong W."/>
        </authorList>
    </citation>
    <scope>NUCLEOTIDE SEQUENCE</scope>
    <source>
        <strain evidence="3">PO-11</strain>
    </source>
</reference>
<dbReference type="InterPro" id="IPR019079">
    <property type="entry name" value="Capsule_synth_CapA"/>
</dbReference>
<gene>
    <name evidence="3" type="ORF">J1902_11525</name>
</gene>
<dbReference type="RefSeq" id="WP_207616398.1">
    <property type="nucleotide sequence ID" value="NZ_JAFNLL010000026.1"/>
</dbReference>
<dbReference type="Proteomes" id="UP000664164">
    <property type="component" value="Unassembled WGS sequence"/>
</dbReference>
<dbReference type="CDD" id="cd07381">
    <property type="entry name" value="MPP_CapA"/>
    <property type="match status" value="1"/>
</dbReference>
<proteinExistence type="inferred from homology"/>
<comment type="similarity">
    <text evidence="1">Belongs to the CapA family.</text>
</comment>
<dbReference type="SMART" id="SM00854">
    <property type="entry name" value="PGA_cap"/>
    <property type="match status" value="1"/>
</dbReference>
<dbReference type="EMBL" id="JAFNLL010000026">
    <property type="protein sequence ID" value="MBO1268597.1"/>
    <property type="molecule type" value="Genomic_DNA"/>
</dbReference>
<dbReference type="InterPro" id="IPR052169">
    <property type="entry name" value="CW_Biosynth-Accessory"/>
</dbReference>
<dbReference type="Pfam" id="PF09587">
    <property type="entry name" value="PGA_cap"/>
    <property type="match status" value="1"/>
</dbReference>
<evidence type="ECO:0000259" key="2">
    <source>
        <dbReference type="SMART" id="SM00854"/>
    </source>
</evidence>
<evidence type="ECO:0000313" key="3">
    <source>
        <dbReference type="EMBL" id="MBO1268597.1"/>
    </source>
</evidence>
<dbReference type="Gene3D" id="3.60.21.10">
    <property type="match status" value="1"/>
</dbReference>
<evidence type="ECO:0000313" key="4">
    <source>
        <dbReference type="Proteomes" id="UP000664164"/>
    </source>
</evidence>
<organism evidence="3 4">
    <name type="scientific">Arthrobacter cavernae</name>
    <dbReference type="NCBI Taxonomy" id="2817681"/>
    <lineage>
        <taxon>Bacteria</taxon>
        <taxon>Bacillati</taxon>
        <taxon>Actinomycetota</taxon>
        <taxon>Actinomycetes</taxon>
        <taxon>Micrococcales</taxon>
        <taxon>Micrococcaceae</taxon>
        <taxon>Arthrobacter</taxon>
    </lineage>
</organism>
<name>A0A939HIF4_9MICC</name>
<protein>
    <submittedName>
        <fullName evidence="3">CapA family protein</fullName>
    </submittedName>
</protein>
<dbReference type="PANTHER" id="PTHR33393:SF11">
    <property type="entry name" value="POLYGLUTAMINE SYNTHESIS ACCESSORY PROTEIN RV0574C-RELATED"/>
    <property type="match status" value="1"/>
</dbReference>
<dbReference type="InterPro" id="IPR029052">
    <property type="entry name" value="Metallo-depent_PP-like"/>
</dbReference>
<evidence type="ECO:0000256" key="1">
    <source>
        <dbReference type="ARBA" id="ARBA00005662"/>
    </source>
</evidence>
<dbReference type="SUPFAM" id="SSF56300">
    <property type="entry name" value="Metallo-dependent phosphatases"/>
    <property type="match status" value="1"/>
</dbReference>
<accession>A0A939HIF4</accession>